<comment type="caution">
    <text evidence="5">The sequence shown here is derived from an EMBL/GenBank/DDBJ whole genome shotgun (WGS) entry which is preliminary data.</text>
</comment>
<name>A0A9J5ZZH9_SOLCO</name>
<dbReference type="FunFam" id="1.25.40.10:FF:001681">
    <property type="entry name" value="Pentatricopeptide repeat-containing protein At4g33170 family"/>
    <property type="match status" value="1"/>
</dbReference>
<proteinExistence type="predicted"/>
<evidence type="ECO:0008006" key="7">
    <source>
        <dbReference type="Google" id="ProtNLM"/>
    </source>
</evidence>
<feature type="repeat" description="PPR" evidence="2">
    <location>
        <begin position="705"/>
        <end position="739"/>
    </location>
</feature>
<feature type="repeat" description="PPR" evidence="2">
    <location>
        <begin position="471"/>
        <end position="501"/>
    </location>
</feature>
<feature type="repeat" description="PPR" evidence="2">
    <location>
        <begin position="502"/>
        <end position="536"/>
    </location>
</feature>
<dbReference type="PANTHER" id="PTHR47926:SF349">
    <property type="entry name" value="(WILD MALAYSIAN BANANA) HYPOTHETICAL PROTEIN"/>
    <property type="match status" value="1"/>
</dbReference>
<feature type="repeat" description="PPR" evidence="2">
    <location>
        <begin position="806"/>
        <end position="840"/>
    </location>
</feature>
<evidence type="ECO:0000259" key="4">
    <source>
        <dbReference type="Pfam" id="PF24750"/>
    </source>
</evidence>
<dbReference type="AlphaFoldDB" id="A0A9J5ZZH9"/>
<dbReference type="Pfam" id="PF00646">
    <property type="entry name" value="F-box"/>
    <property type="match status" value="1"/>
</dbReference>
<feature type="domain" description="F-box protein At3g26010-like beta-propeller" evidence="4">
    <location>
        <begin position="115"/>
        <end position="315"/>
    </location>
</feature>
<dbReference type="Pfam" id="PF24750">
    <property type="entry name" value="b-prop_At3g26010-like"/>
    <property type="match status" value="1"/>
</dbReference>
<feature type="domain" description="F-box" evidence="3">
    <location>
        <begin position="27"/>
        <end position="61"/>
    </location>
</feature>
<dbReference type="NCBIfam" id="TIGR01640">
    <property type="entry name" value="F_box_assoc_1"/>
    <property type="match status" value="1"/>
</dbReference>
<protein>
    <recommendedName>
        <fullName evidence="7">F-box domain-containing protein</fullName>
    </recommendedName>
</protein>
<evidence type="ECO:0000313" key="5">
    <source>
        <dbReference type="EMBL" id="KAG5617733.1"/>
    </source>
</evidence>
<dbReference type="FunFam" id="1.25.40.10:FF:000933">
    <property type="entry name" value="Pentatricopeptide repeat-containing protein"/>
    <property type="match status" value="1"/>
</dbReference>
<dbReference type="OrthoDB" id="185373at2759"/>
<dbReference type="PROSITE" id="PS51375">
    <property type="entry name" value="PPR"/>
    <property type="match status" value="4"/>
</dbReference>
<dbReference type="InterPro" id="IPR036047">
    <property type="entry name" value="F-box-like_dom_sf"/>
</dbReference>
<dbReference type="Pfam" id="PF13041">
    <property type="entry name" value="PPR_2"/>
    <property type="match status" value="2"/>
</dbReference>
<dbReference type="SUPFAM" id="SSF81383">
    <property type="entry name" value="F-box domain"/>
    <property type="match status" value="1"/>
</dbReference>
<dbReference type="NCBIfam" id="TIGR00756">
    <property type="entry name" value="PPR"/>
    <property type="match status" value="3"/>
</dbReference>
<dbReference type="Pfam" id="PF01535">
    <property type="entry name" value="PPR"/>
    <property type="match status" value="3"/>
</dbReference>
<keyword evidence="1" id="KW-0677">Repeat</keyword>
<dbReference type="EMBL" id="JACXVP010000003">
    <property type="protein sequence ID" value="KAG5617733.1"/>
    <property type="molecule type" value="Genomic_DNA"/>
</dbReference>
<dbReference type="SUPFAM" id="SSF48452">
    <property type="entry name" value="TPR-like"/>
    <property type="match status" value="1"/>
</dbReference>
<dbReference type="GO" id="GO:0009451">
    <property type="term" value="P:RNA modification"/>
    <property type="evidence" value="ECO:0007669"/>
    <property type="project" value="InterPro"/>
</dbReference>
<dbReference type="InterPro" id="IPR001810">
    <property type="entry name" value="F-box_dom"/>
</dbReference>
<sequence length="984" mass="112060">MVALFCSAKLNYVRVVKMEKEIWFPSSDMLYEVLPKLSTKDLLKLKCVSKGWQRLMSDRSFIQGQLKKMEPLMGFFYQGRYQWCDEDYDWISFIPIERVTTEVHIDVLDFLPERIVIQDSSYGLICCRSSFPCDVPVIYICNPLNKEWKELQWPNPSRESCITLVFDPFKNPIDAFTSFKVVIVSQNETSTEGDGCFSFNIYSSETGEWRVSGEICLCNHNMQKKGCICVTGILYWLTDGDEILMFDPENEISWLIMVPLPTNQFNLTPEMCMGEAEGKLHYVLISEHGLQLWVLKDHFTSQWDLTFTISLELLEKENDKYLFKIAEKLVRDYNSGYPWIGTLAFKDNILLMRVAADIYLYQFETKKMRHLCSLSALAPKPFFCATVVPYTMSLFKALHEIILTGIHNETSFSKFTTKKNYRASVIWDKNQEEEEEGKYLNVLRQCVATSRLDYAKAIHAKLLKNPGGRSSLYLHNHLLNAYVKCGDTAKGLKLFDEMTDKNVVSWTALIAGFVQKGFPVEAFSLFTRMHRSGTKPNEFTFVSALHACSFEDRLSLTNAYQVYGLITRLGFESNVYLMNSFLTTLIRHGRLDEALMVFEWCSNKDIVTWNAMLSGCMQFCCSEVPRLWYRMIHEGVVPDNFSFASVLTGLAEPFVLDLGVQVHSQLVKSGHGSEMCVGNSLVDMYLKNRSLGEGFKAFEEICFKDVWSWTQMAAGCLNCDEPIEALRVIGEMRRAGVMPNKFTLATAFSACANTASFKEGEKIHGLRIKLGDDIDVCVDNALVDMYAKCGSMDGAFMVFQSMDEHTTVSWTTMIMGYAQNGYPKKALEIFHQMREEGAEPNYITFICVLYACSQGGLIDEGWKYFTSMSDDYGILPGEDHYACMVNLLGRVGRVREAEELILSMPFQPGLLVWQTLLGASRLHGDMETAKRAAERALQVDKVDPSIYVLLSNTFAGLQNWDGVGTVRELMQSRDVKKVPGSSWF</sequence>
<dbReference type="Gene3D" id="1.25.40.10">
    <property type="entry name" value="Tetratricopeptide repeat domain"/>
    <property type="match status" value="4"/>
</dbReference>
<dbReference type="Pfam" id="PF20431">
    <property type="entry name" value="E_motif"/>
    <property type="match status" value="1"/>
</dbReference>
<dbReference type="FunFam" id="1.25.40.10:FF:000808">
    <property type="entry name" value="Pentatricopeptide repeat-containing protein At4g32430, mitochondrial"/>
    <property type="match status" value="1"/>
</dbReference>
<reference evidence="5 6" key="1">
    <citation type="submission" date="2020-09" db="EMBL/GenBank/DDBJ databases">
        <title>De no assembly of potato wild relative species, Solanum commersonii.</title>
        <authorList>
            <person name="Cho K."/>
        </authorList>
    </citation>
    <scope>NUCLEOTIDE SEQUENCE [LARGE SCALE GENOMIC DNA]</scope>
    <source>
        <strain evidence="5">LZ3.2</strain>
        <tissue evidence="5">Leaf</tissue>
    </source>
</reference>
<evidence type="ECO:0000256" key="1">
    <source>
        <dbReference type="ARBA" id="ARBA00022737"/>
    </source>
</evidence>
<accession>A0A9J5ZZH9</accession>
<dbReference type="InterPro" id="IPR011990">
    <property type="entry name" value="TPR-like_helical_dom_sf"/>
</dbReference>
<dbReference type="InterPro" id="IPR046960">
    <property type="entry name" value="PPR_At4g14850-like_plant"/>
</dbReference>
<gene>
    <name evidence="5" type="ORF">H5410_017557</name>
</gene>
<dbReference type="InterPro" id="IPR046848">
    <property type="entry name" value="E_motif"/>
</dbReference>
<dbReference type="GO" id="GO:0003723">
    <property type="term" value="F:RNA binding"/>
    <property type="evidence" value="ECO:0007669"/>
    <property type="project" value="InterPro"/>
</dbReference>
<evidence type="ECO:0000256" key="2">
    <source>
        <dbReference type="PROSITE-ProRule" id="PRU00708"/>
    </source>
</evidence>
<dbReference type="PANTHER" id="PTHR47926">
    <property type="entry name" value="PENTATRICOPEPTIDE REPEAT-CONTAINING PROTEIN"/>
    <property type="match status" value="1"/>
</dbReference>
<dbReference type="Proteomes" id="UP000824120">
    <property type="component" value="Chromosome 3"/>
</dbReference>
<dbReference type="InterPro" id="IPR056592">
    <property type="entry name" value="Beta-prop_At3g26010-like"/>
</dbReference>
<evidence type="ECO:0000313" key="6">
    <source>
        <dbReference type="Proteomes" id="UP000824120"/>
    </source>
</evidence>
<organism evidence="5 6">
    <name type="scientific">Solanum commersonii</name>
    <name type="common">Commerson's wild potato</name>
    <name type="synonym">Commerson's nightshade</name>
    <dbReference type="NCBI Taxonomy" id="4109"/>
    <lineage>
        <taxon>Eukaryota</taxon>
        <taxon>Viridiplantae</taxon>
        <taxon>Streptophyta</taxon>
        <taxon>Embryophyta</taxon>
        <taxon>Tracheophyta</taxon>
        <taxon>Spermatophyta</taxon>
        <taxon>Magnoliopsida</taxon>
        <taxon>eudicotyledons</taxon>
        <taxon>Gunneridae</taxon>
        <taxon>Pentapetalae</taxon>
        <taxon>asterids</taxon>
        <taxon>lamiids</taxon>
        <taxon>Solanales</taxon>
        <taxon>Solanaceae</taxon>
        <taxon>Solanoideae</taxon>
        <taxon>Solaneae</taxon>
        <taxon>Solanum</taxon>
    </lineage>
</organism>
<evidence type="ECO:0000259" key="3">
    <source>
        <dbReference type="Pfam" id="PF00646"/>
    </source>
</evidence>
<keyword evidence="6" id="KW-1185">Reference proteome</keyword>
<dbReference type="InterPro" id="IPR017451">
    <property type="entry name" value="F-box-assoc_interact_dom"/>
</dbReference>
<dbReference type="InterPro" id="IPR002885">
    <property type="entry name" value="PPR_rpt"/>
</dbReference>